<reference evidence="3 4" key="1">
    <citation type="submission" date="2018-05" db="EMBL/GenBank/DDBJ databases">
        <title>Complete genome sequence of Massilia oculi sp. nov. CCUG 43427T (=DSM 26321T), the type strain of M. oculi, and comparison with genome sequences of other Massilia strains.</title>
        <authorList>
            <person name="Zhu B."/>
        </authorList>
    </citation>
    <scope>NUCLEOTIDE SEQUENCE [LARGE SCALE GENOMIC DNA]</scope>
    <source>
        <strain evidence="3 4">CCUG 43427</strain>
    </source>
</reference>
<gene>
    <name evidence="3" type="ORF">DIR46_24060</name>
</gene>
<dbReference type="Proteomes" id="UP000245820">
    <property type="component" value="Chromosome"/>
</dbReference>
<dbReference type="AlphaFoldDB" id="A0A2S2DQV9"/>
<dbReference type="OrthoDB" id="9791262at2"/>
<evidence type="ECO:0000256" key="2">
    <source>
        <dbReference type="SAM" id="MobiDB-lite"/>
    </source>
</evidence>
<feature type="region of interest" description="Disordered" evidence="2">
    <location>
        <begin position="1"/>
        <end position="20"/>
    </location>
</feature>
<evidence type="ECO:0000256" key="1">
    <source>
        <dbReference type="ARBA" id="ARBA00001954"/>
    </source>
</evidence>
<dbReference type="InterPro" id="IPR008775">
    <property type="entry name" value="Phytyl_CoA_dOase-like"/>
</dbReference>
<evidence type="ECO:0008006" key="5">
    <source>
        <dbReference type="Google" id="ProtNLM"/>
    </source>
</evidence>
<evidence type="ECO:0000313" key="3">
    <source>
        <dbReference type="EMBL" id="AWL07196.1"/>
    </source>
</evidence>
<feature type="compositionally biased region" description="Low complexity" evidence="2">
    <location>
        <begin position="1"/>
        <end position="14"/>
    </location>
</feature>
<dbReference type="EMBL" id="CP029343">
    <property type="protein sequence ID" value="AWL07196.1"/>
    <property type="molecule type" value="Genomic_DNA"/>
</dbReference>
<dbReference type="GO" id="GO:0005506">
    <property type="term" value="F:iron ion binding"/>
    <property type="evidence" value="ECO:0007669"/>
    <property type="project" value="UniProtKB-ARBA"/>
</dbReference>
<dbReference type="Gene3D" id="2.60.120.620">
    <property type="entry name" value="q2cbj1_9rhob like domain"/>
    <property type="match status" value="1"/>
</dbReference>
<keyword evidence="4" id="KW-1185">Reference proteome</keyword>
<dbReference type="PANTHER" id="PTHR20883:SF48">
    <property type="entry name" value="ECTOINE DIOXYGENASE"/>
    <property type="match status" value="1"/>
</dbReference>
<accession>A0A2S2DQV9</accession>
<proteinExistence type="predicted"/>
<protein>
    <recommendedName>
        <fullName evidence="5">Phytanoyl-CoA dioxygenase</fullName>
    </recommendedName>
</protein>
<evidence type="ECO:0000313" key="4">
    <source>
        <dbReference type="Proteomes" id="UP000245820"/>
    </source>
</evidence>
<name>A0A2S2DQV9_9BURK</name>
<sequence>MRPRTPNSTSSPTPQGFPSTMISTDQLLDLTLQYNTQGFVHLKQLLPRAVLEAARGAFDAAVDRHSAATDQARASGKRFHDLPAILDADPVFVDLVDLPQLFPLLRATVGEDIALQETSARLFFPGPTFTSPYHSDIARVSGVDPAYAPGFLAKAHFYLEDLAPNQGCLSFIPGSQHLPPLHVNPHRPTLAASGATVRIVPRAGDVVLFNTHVLHMAEANGTDRVRKSLIYTYGHFWMKAFRSAAPFDLTRFDGDPQRQQLFGVELPGVSHFGRRLDSVAPPGKAIRLRRLSEKLVHRLLLVDTLPPRA</sequence>
<organism evidence="3 4">
    <name type="scientific">Massilia oculi</name>
    <dbReference type="NCBI Taxonomy" id="945844"/>
    <lineage>
        <taxon>Bacteria</taxon>
        <taxon>Pseudomonadati</taxon>
        <taxon>Pseudomonadota</taxon>
        <taxon>Betaproteobacteria</taxon>
        <taxon>Burkholderiales</taxon>
        <taxon>Oxalobacteraceae</taxon>
        <taxon>Telluria group</taxon>
        <taxon>Massilia</taxon>
    </lineage>
</organism>
<dbReference type="KEGG" id="mtim:DIR46_24060"/>
<dbReference type="GO" id="GO:0016706">
    <property type="term" value="F:2-oxoglutarate-dependent dioxygenase activity"/>
    <property type="evidence" value="ECO:0007669"/>
    <property type="project" value="UniProtKB-ARBA"/>
</dbReference>
<dbReference type="SUPFAM" id="SSF51197">
    <property type="entry name" value="Clavaminate synthase-like"/>
    <property type="match status" value="1"/>
</dbReference>
<comment type="cofactor">
    <cofactor evidence="1">
        <name>Fe(2+)</name>
        <dbReference type="ChEBI" id="CHEBI:29033"/>
    </cofactor>
</comment>
<dbReference type="Pfam" id="PF05721">
    <property type="entry name" value="PhyH"/>
    <property type="match status" value="1"/>
</dbReference>
<dbReference type="PANTHER" id="PTHR20883">
    <property type="entry name" value="PHYTANOYL-COA DIOXYGENASE DOMAIN CONTAINING 1"/>
    <property type="match status" value="1"/>
</dbReference>